<dbReference type="Proteomes" id="UP000237889">
    <property type="component" value="Chromosome"/>
</dbReference>
<dbReference type="RefSeq" id="WP_106750723.1">
    <property type="nucleotide sequence ID" value="NZ_CP027668.1"/>
</dbReference>
<protein>
    <submittedName>
        <fullName evidence="2">Uncharacterized protein</fullName>
    </submittedName>
</protein>
<dbReference type="OrthoDB" id="9790409at2"/>
<gene>
    <name evidence="2" type="ORF">C6569_21190</name>
</gene>
<evidence type="ECO:0000313" key="3">
    <source>
        <dbReference type="Proteomes" id="UP000237889"/>
    </source>
</evidence>
<evidence type="ECO:0000256" key="1">
    <source>
        <dbReference type="SAM" id="Phobius"/>
    </source>
</evidence>
<organism evidence="2 3">
    <name type="scientific">Phreatobacter cathodiphilus</name>
    <dbReference type="NCBI Taxonomy" id="1868589"/>
    <lineage>
        <taxon>Bacteria</taxon>
        <taxon>Pseudomonadati</taxon>
        <taxon>Pseudomonadota</taxon>
        <taxon>Alphaproteobacteria</taxon>
        <taxon>Hyphomicrobiales</taxon>
        <taxon>Phreatobacteraceae</taxon>
        <taxon>Phreatobacter</taxon>
    </lineage>
</organism>
<dbReference type="AlphaFoldDB" id="A0A2S0NHE2"/>
<feature type="transmembrane region" description="Helical" evidence="1">
    <location>
        <begin position="46"/>
        <end position="68"/>
    </location>
</feature>
<accession>A0A2S0NHE2</accession>
<feature type="transmembrane region" description="Helical" evidence="1">
    <location>
        <begin position="6"/>
        <end position="25"/>
    </location>
</feature>
<feature type="transmembrane region" description="Helical" evidence="1">
    <location>
        <begin position="153"/>
        <end position="177"/>
    </location>
</feature>
<keyword evidence="3" id="KW-1185">Reference proteome</keyword>
<sequence length="185" mass="19312">MTLPVTGTAALALALVFGFAFGFLLHRGRVADYNTIVRQFLFEDFTVLKIMMTAIVVGGVGVFLMAQFGWVKFHIKPADLLAVSLGAALFGVGMVLYGYCPGTALAAIGGGSLHALVGAGGMLVGGILYALVFDWVKAVILPVGAMGRVQLHTLLGVSPWAIFAVLAAVAVALFVTIERMAAKRA</sequence>
<dbReference type="Pfam" id="PF04143">
    <property type="entry name" value="Sulf_transp"/>
    <property type="match status" value="1"/>
</dbReference>
<keyword evidence="1" id="KW-0812">Transmembrane</keyword>
<evidence type="ECO:0000313" key="2">
    <source>
        <dbReference type="EMBL" id="AVO47353.1"/>
    </source>
</evidence>
<dbReference type="EMBL" id="CP027668">
    <property type="protein sequence ID" value="AVO47353.1"/>
    <property type="molecule type" value="Genomic_DNA"/>
</dbReference>
<keyword evidence="1" id="KW-0472">Membrane</keyword>
<proteinExistence type="predicted"/>
<feature type="transmembrane region" description="Helical" evidence="1">
    <location>
        <begin position="80"/>
        <end position="100"/>
    </location>
</feature>
<reference evidence="2 3" key="1">
    <citation type="submission" date="2018-03" db="EMBL/GenBank/DDBJ databases">
        <title>Genome sequencing of Phreatobacter sp.</title>
        <authorList>
            <person name="Kim S.-J."/>
            <person name="Heo J."/>
            <person name="Kwon S.-W."/>
        </authorList>
    </citation>
    <scope>NUCLEOTIDE SEQUENCE [LARGE SCALE GENOMIC DNA]</scope>
    <source>
        <strain evidence="2 3">S-12</strain>
    </source>
</reference>
<name>A0A2S0NHE2_9HYPH</name>
<feature type="transmembrane region" description="Helical" evidence="1">
    <location>
        <begin position="112"/>
        <end position="133"/>
    </location>
</feature>
<dbReference type="InterPro" id="IPR007272">
    <property type="entry name" value="Sulf_transp_TsuA/YedE"/>
</dbReference>
<keyword evidence="1" id="KW-1133">Transmembrane helix</keyword>
<dbReference type="KEGG" id="phr:C6569_21190"/>